<proteinExistence type="predicted"/>
<dbReference type="EMBL" id="MN739123">
    <property type="protein sequence ID" value="QHS90019.1"/>
    <property type="molecule type" value="Genomic_DNA"/>
</dbReference>
<dbReference type="Pfam" id="PF00636">
    <property type="entry name" value="Ribonuclease_3"/>
    <property type="match status" value="1"/>
</dbReference>
<dbReference type="SMART" id="SM00535">
    <property type="entry name" value="RIBOc"/>
    <property type="match status" value="1"/>
</dbReference>
<sequence length="610" mass="70029">MESLNKEIVDWVTSFEEQLDVILISFDQNLIESLVQILVTIKNCGRIVLSNKFLDNIRNGKKGGVSDIEVKNPNRIISTIDFGSNPSYCLFFGDFNGTNRLTISSVDYYEKVDREPTYRKYCRSVMMFRLVGIPPANGYWHTNGLVEPNSQIVILKLSEWGQMCQGIPFTNKLGSTRINIGNVEISKQWIDALKIHLRYLITSIAGRNTYTEDMLNDENMIVWVKVFLHPTYGYIYNYEGLEFFGDSISGAKFDSYMIAKYPRLTQTELSEYHNQYMSKDNQWYISDDLRLKDYILIDPIVSVSGANDKKRKTDLLESFVGALYQVSLSAVSNVTGSSKKGMFFAEEMTYNLFIMIGEQFPFEKKMIFGKPKHRITQILQSMEYPLNGVDLKMGFIEVDKATENARNKFFFRTSDKIVNFLKQIKEQNGKDITSFLDVEHSFIPQFVSRESAESEFWNKVAKVFDDNGVDITFVKNIKATFITMLRLIDIDLHDRIMAKLSLTYPGKKVEDLASRIQFKSDHEEGSVAYIIMYINTFEAEPDSKLLISFSNYNGISQKAADDYITELDTTVQITNLSVVPMPLESGNVGTYSLNTFELGRYRCCERYANT</sequence>
<name>A0A6C0BEK2_9ZZZZ</name>
<dbReference type="InterPro" id="IPR000999">
    <property type="entry name" value="RNase_III_dom"/>
</dbReference>
<dbReference type="SUPFAM" id="SSF69065">
    <property type="entry name" value="RNase III domain-like"/>
    <property type="match status" value="1"/>
</dbReference>
<feature type="domain" description="RNase III" evidence="1">
    <location>
        <begin position="215"/>
        <end position="324"/>
    </location>
</feature>
<dbReference type="PROSITE" id="PS50142">
    <property type="entry name" value="RNASE_3_2"/>
    <property type="match status" value="1"/>
</dbReference>
<organism evidence="2">
    <name type="scientific">viral metagenome</name>
    <dbReference type="NCBI Taxonomy" id="1070528"/>
    <lineage>
        <taxon>unclassified sequences</taxon>
        <taxon>metagenomes</taxon>
        <taxon>organismal metagenomes</taxon>
    </lineage>
</organism>
<evidence type="ECO:0000259" key="1">
    <source>
        <dbReference type="PROSITE" id="PS50142"/>
    </source>
</evidence>
<reference evidence="2" key="1">
    <citation type="journal article" date="2020" name="Nature">
        <title>Giant virus diversity and host interactions through global metagenomics.</title>
        <authorList>
            <person name="Schulz F."/>
            <person name="Roux S."/>
            <person name="Paez-Espino D."/>
            <person name="Jungbluth S."/>
            <person name="Walsh D.A."/>
            <person name="Denef V.J."/>
            <person name="McMahon K.D."/>
            <person name="Konstantinidis K.T."/>
            <person name="Eloe-Fadrosh E.A."/>
            <person name="Kyrpides N.C."/>
            <person name="Woyke T."/>
        </authorList>
    </citation>
    <scope>NUCLEOTIDE SEQUENCE</scope>
    <source>
        <strain evidence="2">GVMAG-M-3300010160-4</strain>
    </source>
</reference>
<dbReference type="GO" id="GO:0004525">
    <property type="term" value="F:ribonuclease III activity"/>
    <property type="evidence" value="ECO:0007669"/>
    <property type="project" value="InterPro"/>
</dbReference>
<protein>
    <recommendedName>
        <fullName evidence="1">RNase III domain-containing protein</fullName>
    </recommendedName>
</protein>
<accession>A0A6C0BEK2</accession>
<dbReference type="GO" id="GO:0006396">
    <property type="term" value="P:RNA processing"/>
    <property type="evidence" value="ECO:0007669"/>
    <property type="project" value="InterPro"/>
</dbReference>
<dbReference type="Gene3D" id="1.10.1520.10">
    <property type="entry name" value="Ribonuclease III domain"/>
    <property type="match status" value="1"/>
</dbReference>
<evidence type="ECO:0000313" key="2">
    <source>
        <dbReference type="EMBL" id="QHS90019.1"/>
    </source>
</evidence>
<dbReference type="InterPro" id="IPR036389">
    <property type="entry name" value="RNase_III_sf"/>
</dbReference>
<dbReference type="AlphaFoldDB" id="A0A6C0BEK2"/>
<dbReference type="CDD" id="cd00593">
    <property type="entry name" value="RIBOc"/>
    <property type="match status" value="1"/>
</dbReference>